<organism evidence="2 3">
    <name type="scientific">Triplophysa rosa</name>
    <name type="common">Cave loach</name>
    <dbReference type="NCBI Taxonomy" id="992332"/>
    <lineage>
        <taxon>Eukaryota</taxon>
        <taxon>Metazoa</taxon>
        <taxon>Chordata</taxon>
        <taxon>Craniata</taxon>
        <taxon>Vertebrata</taxon>
        <taxon>Euteleostomi</taxon>
        <taxon>Actinopterygii</taxon>
        <taxon>Neopterygii</taxon>
        <taxon>Teleostei</taxon>
        <taxon>Ostariophysi</taxon>
        <taxon>Cypriniformes</taxon>
        <taxon>Nemacheilidae</taxon>
        <taxon>Triplophysa</taxon>
    </lineage>
</organism>
<dbReference type="Gene3D" id="1.20.1280.50">
    <property type="match status" value="1"/>
</dbReference>
<dbReference type="OrthoDB" id="8757000at2759"/>
<evidence type="ECO:0000313" key="3">
    <source>
        <dbReference type="Proteomes" id="UP001059041"/>
    </source>
</evidence>
<dbReference type="CDD" id="cd22104">
    <property type="entry name" value="F-box_FBXO33"/>
    <property type="match status" value="1"/>
</dbReference>
<evidence type="ECO:0000313" key="2">
    <source>
        <dbReference type="EMBL" id="KAI7804471.1"/>
    </source>
</evidence>
<comment type="caution">
    <text evidence="2">The sequence shown here is derived from an EMBL/GenBank/DDBJ whole genome shotgun (WGS) entry which is preliminary data.</text>
</comment>
<dbReference type="SUPFAM" id="SSF81383">
    <property type="entry name" value="F-box domain"/>
    <property type="match status" value="1"/>
</dbReference>
<name>A0A9W7TX09_TRIRA</name>
<sequence>MALCTSIGALALPSELIVHIFSFLSDREKLRASAVCSRWRECLFYPALWTELKLRVGGGTNGGGSGSEQTPRLEFLMRKFGSFVRELRLEFAPVDGYLSPLNGGTESVESDSQFAERWKDAMVTYLDQVLCVLGGLHNNRNLQTLSLYGDTCILQDDGILDSSYLNQVDQGGKKIKEIQQLFEEILSNSRQMKWLSSAFMLGVVTPCSLASLSNASTSSLEHLSLLDNQLPSLVSTVELERLVHLRSLSLDFCDFTSDMCRLLASADRAPLHRLSLLLNGTALDVKPLDGMTTEEDWKALVRCSTNLRVYIMTMDVCNQDLLRVLKPSIPLERIHLDSYSTLVTDGVVELISQQYHRTLTHFILMRDDAGFPDLSVNRNEDPLVLLAWRCVHLAVLIIHGYTVWSHNLVAISRLRGSNLKVLEVSEESIDFDPDQSVYIEGDPVHNLVKEVSLGLDRAWRPSIDNSVVLNEPTQHFHREMQSFSAGM</sequence>
<dbReference type="PANTHER" id="PTHR20933">
    <property type="entry name" value="F-BOX ONLY PROTEIN 33"/>
    <property type="match status" value="1"/>
</dbReference>
<protein>
    <submittedName>
        <fullName evidence="2">F-box only protein 33</fullName>
    </submittedName>
</protein>
<gene>
    <name evidence="2" type="ORF">IRJ41_011363</name>
</gene>
<dbReference type="Pfam" id="PF12937">
    <property type="entry name" value="F-box-like"/>
    <property type="match status" value="1"/>
</dbReference>
<reference evidence="2" key="1">
    <citation type="submission" date="2021-02" db="EMBL/GenBank/DDBJ databases">
        <title>Comparative genomics reveals that relaxation of natural selection precedes convergent phenotypic evolution of cavefish.</title>
        <authorList>
            <person name="Peng Z."/>
        </authorList>
    </citation>
    <scope>NUCLEOTIDE SEQUENCE</scope>
    <source>
        <tissue evidence="2">Muscle</tissue>
    </source>
</reference>
<dbReference type="InterPro" id="IPR032675">
    <property type="entry name" value="LRR_dom_sf"/>
</dbReference>
<dbReference type="GO" id="GO:0031398">
    <property type="term" value="P:positive regulation of protein ubiquitination"/>
    <property type="evidence" value="ECO:0007669"/>
    <property type="project" value="TreeGrafter"/>
</dbReference>
<dbReference type="Gene3D" id="3.80.10.10">
    <property type="entry name" value="Ribonuclease Inhibitor"/>
    <property type="match status" value="1"/>
</dbReference>
<dbReference type="EMBL" id="JAFHDT010000010">
    <property type="protein sequence ID" value="KAI7804471.1"/>
    <property type="molecule type" value="Genomic_DNA"/>
</dbReference>
<proteinExistence type="predicted"/>
<dbReference type="SMART" id="SM00256">
    <property type="entry name" value="FBOX"/>
    <property type="match status" value="1"/>
</dbReference>
<dbReference type="AlphaFoldDB" id="A0A9W7TX09"/>
<dbReference type="PANTHER" id="PTHR20933:SF3">
    <property type="entry name" value="F-BOX ONLY PROTEIN 33"/>
    <property type="match status" value="1"/>
</dbReference>
<evidence type="ECO:0000259" key="1">
    <source>
        <dbReference type="PROSITE" id="PS50181"/>
    </source>
</evidence>
<accession>A0A9W7TX09</accession>
<dbReference type="PROSITE" id="PS50181">
    <property type="entry name" value="FBOX"/>
    <property type="match status" value="1"/>
</dbReference>
<dbReference type="InterPro" id="IPR001810">
    <property type="entry name" value="F-box_dom"/>
</dbReference>
<dbReference type="InterPro" id="IPR036047">
    <property type="entry name" value="F-box-like_dom_sf"/>
</dbReference>
<keyword evidence="3" id="KW-1185">Reference proteome</keyword>
<feature type="domain" description="F-box" evidence="1">
    <location>
        <begin position="6"/>
        <end position="52"/>
    </location>
</feature>
<dbReference type="Proteomes" id="UP001059041">
    <property type="component" value="Linkage Group LG10"/>
</dbReference>